<evidence type="ECO:0000313" key="5">
    <source>
        <dbReference type="Proteomes" id="UP000298616"/>
    </source>
</evidence>
<dbReference type="PROSITE" id="PS00101">
    <property type="entry name" value="HEXAPEP_TRANSFERASES"/>
    <property type="match status" value="1"/>
</dbReference>
<keyword evidence="2" id="KW-0677">Repeat</keyword>
<dbReference type="InterPro" id="IPR018357">
    <property type="entry name" value="Hexapep_transf_CS"/>
</dbReference>
<dbReference type="InterPro" id="IPR001451">
    <property type="entry name" value="Hexapep"/>
</dbReference>
<accession>A0A4D7JFK6</accession>
<dbReference type="EMBL" id="CP028923">
    <property type="protein sequence ID" value="QCK13903.1"/>
    <property type="molecule type" value="Genomic_DNA"/>
</dbReference>
<name>A0A4D7JFK6_9BACT</name>
<dbReference type="OrthoDB" id="755870at2"/>
<dbReference type="InterPro" id="IPR011004">
    <property type="entry name" value="Trimer_LpxA-like_sf"/>
</dbReference>
<protein>
    <submittedName>
        <fullName evidence="4">Acyltransferase</fullName>
    </submittedName>
</protein>
<dbReference type="Gene3D" id="2.160.10.10">
    <property type="entry name" value="Hexapeptide repeat proteins"/>
    <property type="match status" value="1"/>
</dbReference>
<keyword evidence="1 4" id="KW-0808">Transferase</keyword>
<evidence type="ECO:0000256" key="1">
    <source>
        <dbReference type="ARBA" id="ARBA00022679"/>
    </source>
</evidence>
<organism evidence="4 5">
    <name type="scientific">Mangrovivirga cuniculi</name>
    <dbReference type="NCBI Taxonomy" id="2715131"/>
    <lineage>
        <taxon>Bacteria</taxon>
        <taxon>Pseudomonadati</taxon>
        <taxon>Bacteroidota</taxon>
        <taxon>Cytophagia</taxon>
        <taxon>Cytophagales</taxon>
        <taxon>Mangrovivirgaceae</taxon>
        <taxon>Mangrovivirga</taxon>
    </lineage>
</organism>
<gene>
    <name evidence="4" type="ORF">DCC35_03565</name>
</gene>
<dbReference type="CDD" id="cd04647">
    <property type="entry name" value="LbH_MAT_like"/>
    <property type="match status" value="1"/>
</dbReference>
<dbReference type="Proteomes" id="UP000298616">
    <property type="component" value="Chromosome"/>
</dbReference>
<evidence type="ECO:0000313" key="4">
    <source>
        <dbReference type="EMBL" id="QCK13903.1"/>
    </source>
</evidence>
<reference evidence="4 5" key="1">
    <citation type="submission" date="2018-04" db="EMBL/GenBank/DDBJ databases">
        <title>Complete genome uncultured novel isolate.</title>
        <authorList>
            <person name="Merlino G."/>
        </authorList>
    </citation>
    <scope>NUCLEOTIDE SEQUENCE [LARGE SCALE GENOMIC DNA]</scope>
    <source>
        <strain evidence="5">R1DC9</strain>
    </source>
</reference>
<dbReference type="KEGG" id="fpf:DCC35_03565"/>
<dbReference type="Pfam" id="PF00132">
    <property type="entry name" value="Hexapep"/>
    <property type="match status" value="1"/>
</dbReference>
<dbReference type="InterPro" id="IPR051159">
    <property type="entry name" value="Hexapeptide_acetyltransf"/>
</dbReference>
<dbReference type="RefSeq" id="WP_137089494.1">
    <property type="nucleotide sequence ID" value="NZ_CP028923.1"/>
</dbReference>
<dbReference type="GO" id="GO:0016746">
    <property type="term" value="F:acyltransferase activity"/>
    <property type="evidence" value="ECO:0007669"/>
    <property type="project" value="UniProtKB-KW"/>
</dbReference>
<keyword evidence="5" id="KW-1185">Reference proteome</keyword>
<dbReference type="AlphaFoldDB" id="A0A4D7JFK6"/>
<proteinExistence type="predicted"/>
<evidence type="ECO:0000256" key="2">
    <source>
        <dbReference type="ARBA" id="ARBA00022737"/>
    </source>
</evidence>
<dbReference type="PANTHER" id="PTHR23416">
    <property type="entry name" value="SIALIC ACID SYNTHASE-RELATED"/>
    <property type="match status" value="1"/>
</dbReference>
<evidence type="ECO:0000256" key="3">
    <source>
        <dbReference type="ARBA" id="ARBA00023315"/>
    </source>
</evidence>
<dbReference type="SUPFAM" id="SSF51161">
    <property type="entry name" value="Trimeric LpxA-like enzymes"/>
    <property type="match status" value="1"/>
</dbReference>
<keyword evidence="3 4" id="KW-0012">Acyltransferase</keyword>
<sequence>MWENISEILKSKENELRKEYPDKSNISIKLKLAGYFLSGIYRSVMASYYLRKCATGRLVSVNGKPKIKNKGSIILGDRVRVWSVIETAKIFVHNNAKLIVGQNSRINGCHISVTGLVEIGENVRISPYVLILDDDFHDIRNHFEKGLQLPVIIEDDVWIASKAIILKGVRIGKGAVIAAGAVVTKDVPPFTVAAGVPAKIIKHIKNKHDEVFS</sequence>
<dbReference type="PANTHER" id="PTHR23416:SF78">
    <property type="entry name" value="LIPOPOLYSACCHARIDE BIOSYNTHESIS O-ACETYL TRANSFERASE WBBJ-RELATED"/>
    <property type="match status" value="1"/>
</dbReference>